<evidence type="ECO:0000256" key="1">
    <source>
        <dbReference type="SAM" id="MobiDB-lite"/>
    </source>
</evidence>
<proteinExistence type="predicted"/>
<reference evidence="2 3" key="1">
    <citation type="submission" date="2023-07" db="EMBL/GenBank/DDBJ databases">
        <title>Genomic Encyclopedia of Type Strains, Phase IV (KMG-IV): sequencing the most valuable type-strain genomes for metagenomic binning, comparative biology and taxonomic classification.</title>
        <authorList>
            <person name="Goeker M."/>
        </authorList>
    </citation>
    <scope>NUCLEOTIDE SEQUENCE [LARGE SCALE GENOMIC DNA]</scope>
    <source>
        <strain evidence="2 3">NIO-1023</strain>
    </source>
</reference>
<protein>
    <submittedName>
        <fullName evidence="2">Uncharacterized protein</fullName>
    </submittedName>
</protein>
<feature type="region of interest" description="Disordered" evidence="1">
    <location>
        <begin position="64"/>
        <end position="92"/>
    </location>
</feature>
<evidence type="ECO:0000313" key="2">
    <source>
        <dbReference type="EMBL" id="MDP9765984.1"/>
    </source>
</evidence>
<comment type="caution">
    <text evidence="2">The sequence shown here is derived from an EMBL/GenBank/DDBJ whole genome shotgun (WGS) entry which is preliminary data.</text>
</comment>
<organism evidence="2 3">
    <name type="scientific">Deinococcus enclensis</name>
    <dbReference type="NCBI Taxonomy" id="1049582"/>
    <lineage>
        <taxon>Bacteria</taxon>
        <taxon>Thermotogati</taxon>
        <taxon>Deinococcota</taxon>
        <taxon>Deinococci</taxon>
        <taxon>Deinococcales</taxon>
        <taxon>Deinococcaceae</taxon>
        <taxon>Deinococcus</taxon>
    </lineage>
</organism>
<name>A0ABT9MHN7_9DEIO</name>
<feature type="non-terminal residue" evidence="2">
    <location>
        <position position="259"/>
    </location>
</feature>
<dbReference type="Proteomes" id="UP001232163">
    <property type="component" value="Unassembled WGS sequence"/>
</dbReference>
<evidence type="ECO:0000313" key="3">
    <source>
        <dbReference type="Proteomes" id="UP001232163"/>
    </source>
</evidence>
<dbReference type="EMBL" id="JAURUR010000017">
    <property type="protein sequence ID" value="MDP9765984.1"/>
    <property type="molecule type" value="Genomic_DNA"/>
</dbReference>
<sequence length="259" mass="29019">MTPPPDERRTLQAARACLTRLLPALSPFADQEVRSLTLEAGLLALTSAARPQELELPGQLQRHLDLMRGPGGNQRPLTPPPGQQRTFPALPSGNFGRDLYEPSLRHMQRYAHQVGLPWFTRQTPTKARMQVSYRVTAAFERALDEAWRVRAPRGGTRNALQATLVLAYLSVPEVRQRAQAVQDLRYGKVKPSQAIVEDGERVTQMLYRCGIPARGAPTLRHHVVQLSLRVPQLRFQPICKSQRTSARLFQAGKFVRGPA</sequence>
<dbReference type="RefSeq" id="WP_307468691.1">
    <property type="nucleotide sequence ID" value="NZ_JAURUR010000017.1"/>
</dbReference>
<keyword evidence="3" id="KW-1185">Reference proteome</keyword>
<gene>
    <name evidence="2" type="ORF">QO006_003442</name>
</gene>
<accession>A0ABT9MHN7</accession>